<dbReference type="Gene3D" id="2.40.240.10">
    <property type="entry name" value="Ribosomal Protein L25, Chain P"/>
    <property type="match status" value="1"/>
</dbReference>
<keyword evidence="9" id="KW-1185">Reference proteome</keyword>
<evidence type="ECO:0000256" key="2">
    <source>
        <dbReference type="ARBA" id="ARBA00022884"/>
    </source>
</evidence>
<accession>A0A1H6QG63</accession>
<dbReference type="NCBIfam" id="NF004130">
    <property type="entry name" value="PRK05618.1-5"/>
    <property type="match status" value="1"/>
</dbReference>
<dbReference type="CDD" id="cd00495">
    <property type="entry name" value="Ribosomal_L25_TL5_CTC"/>
    <property type="match status" value="1"/>
</dbReference>
<reference evidence="9" key="1">
    <citation type="submission" date="2016-10" db="EMBL/GenBank/DDBJ databases">
        <authorList>
            <person name="Varghese N."/>
            <person name="Submissions S."/>
        </authorList>
    </citation>
    <scope>NUCLEOTIDE SEQUENCE [LARGE SCALE GENOMIC DNA]</scope>
    <source>
        <strain evidence="9">DSM 7165</strain>
    </source>
</reference>
<evidence type="ECO:0000313" key="9">
    <source>
        <dbReference type="Proteomes" id="UP000242999"/>
    </source>
</evidence>
<dbReference type="InterPro" id="IPR029751">
    <property type="entry name" value="Ribosomal_L25_dom"/>
</dbReference>
<dbReference type="InterPro" id="IPR020055">
    <property type="entry name" value="Ribosomal_bL25_short"/>
</dbReference>
<dbReference type="InterPro" id="IPR020057">
    <property type="entry name" value="Ribosomal_bL25_b-dom"/>
</dbReference>
<feature type="domain" description="Large ribosomal subunit protein bL25 beta" evidence="7">
    <location>
        <begin position="103"/>
        <end position="194"/>
    </location>
</feature>
<proteinExistence type="inferred from homology"/>
<dbReference type="InterPro" id="IPR001021">
    <property type="entry name" value="Ribosomal_bL25_long"/>
</dbReference>
<dbReference type="InterPro" id="IPR011035">
    <property type="entry name" value="Ribosomal_bL25/Gln-tRNA_synth"/>
</dbReference>
<evidence type="ECO:0000256" key="3">
    <source>
        <dbReference type="ARBA" id="ARBA00022980"/>
    </source>
</evidence>
<evidence type="ECO:0000313" key="8">
    <source>
        <dbReference type="EMBL" id="SEI39247.1"/>
    </source>
</evidence>
<dbReference type="SUPFAM" id="SSF50715">
    <property type="entry name" value="Ribosomal protein L25-like"/>
    <property type="match status" value="1"/>
</dbReference>
<sequence>MSKFVFEAQARQDLGKGASRRLRRGNVYIPAIIYGGDKQPQPIALDKREFYRALETDERIYTSVLTLKIDGVEEQVMMKDLQRHPFKPVSLHVDFLRVDENTKVTVNVPVHFINEEKCVGVKAQGGKLQRLLNEVELVGTPGSIPEYLEVDLAEITAGQILHLSDLNLPEGTQVAALLQGEDHNAGVVSVSSPRGKKAE</sequence>
<protein>
    <recommendedName>
        <fullName evidence="5">Large ribosomal subunit protein bL25</fullName>
    </recommendedName>
    <alternativeName>
        <fullName evidence="5">General stress protein CTC</fullName>
    </alternativeName>
</protein>
<name>A0A1H6QG63_9GAMM</name>
<comment type="subunit">
    <text evidence="5">Part of the 50S ribosomal subunit; part of the 5S rRNA/L5/L18/L25 subcomplex. Contacts the 5S rRNA. Binds to the 5S rRNA independently of L5 and L18.</text>
</comment>
<dbReference type="RefSeq" id="WP_093308101.1">
    <property type="nucleotide sequence ID" value="NZ_FNYH01000001.1"/>
</dbReference>
<comment type="similarity">
    <text evidence="5">Belongs to the bacterial ribosomal protein bL25 family. CTC subfamily.</text>
</comment>
<feature type="domain" description="Large ribosomal subunit protein bL25 L25" evidence="6">
    <location>
        <begin position="7"/>
        <end position="95"/>
    </location>
</feature>
<dbReference type="NCBIfam" id="NF004612">
    <property type="entry name" value="PRK05943.1"/>
    <property type="match status" value="1"/>
</dbReference>
<organism evidence="8 9">
    <name type="scientific">Allopseudospirillum japonicum</name>
    <dbReference type="NCBI Taxonomy" id="64971"/>
    <lineage>
        <taxon>Bacteria</taxon>
        <taxon>Pseudomonadati</taxon>
        <taxon>Pseudomonadota</taxon>
        <taxon>Gammaproteobacteria</taxon>
        <taxon>Oceanospirillales</taxon>
        <taxon>Oceanospirillaceae</taxon>
        <taxon>Allopseudospirillum</taxon>
    </lineage>
</organism>
<dbReference type="Pfam" id="PF01386">
    <property type="entry name" value="Ribosomal_L25p"/>
    <property type="match status" value="1"/>
</dbReference>
<dbReference type="HAMAP" id="MF_01334">
    <property type="entry name" value="Ribosomal_bL25_CTC"/>
    <property type="match status" value="1"/>
</dbReference>
<dbReference type="GO" id="GO:0022625">
    <property type="term" value="C:cytosolic large ribosomal subunit"/>
    <property type="evidence" value="ECO:0007669"/>
    <property type="project" value="TreeGrafter"/>
</dbReference>
<keyword evidence="1 5" id="KW-0699">rRNA-binding</keyword>
<dbReference type="Pfam" id="PF14693">
    <property type="entry name" value="Ribosomal_TL5_C"/>
    <property type="match status" value="1"/>
</dbReference>
<dbReference type="NCBIfam" id="TIGR00731">
    <property type="entry name" value="bL25_bact_ctc"/>
    <property type="match status" value="1"/>
</dbReference>
<dbReference type="NCBIfam" id="NF004128">
    <property type="entry name" value="PRK05618.1-2"/>
    <property type="match status" value="1"/>
</dbReference>
<dbReference type="GO" id="GO:0003735">
    <property type="term" value="F:structural constituent of ribosome"/>
    <property type="evidence" value="ECO:0007669"/>
    <property type="project" value="InterPro"/>
</dbReference>
<dbReference type="PANTHER" id="PTHR33284">
    <property type="entry name" value="RIBOSOMAL PROTEIN L25/GLN-TRNA SYNTHETASE, ANTI-CODON-BINDING DOMAIN-CONTAINING PROTEIN"/>
    <property type="match status" value="1"/>
</dbReference>
<dbReference type="GO" id="GO:0006412">
    <property type="term" value="P:translation"/>
    <property type="evidence" value="ECO:0007669"/>
    <property type="project" value="UniProtKB-UniRule"/>
</dbReference>
<dbReference type="Proteomes" id="UP000242999">
    <property type="component" value="Unassembled WGS sequence"/>
</dbReference>
<dbReference type="InterPro" id="IPR020930">
    <property type="entry name" value="Ribosomal_uL5_bac-type"/>
</dbReference>
<dbReference type="AlphaFoldDB" id="A0A1H6QG63"/>
<evidence type="ECO:0000259" key="7">
    <source>
        <dbReference type="Pfam" id="PF14693"/>
    </source>
</evidence>
<keyword evidence="4 5" id="KW-0687">Ribonucleoprotein</keyword>
<dbReference type="OrthoDB" id="9806411at2"/>
<keyword evidence="3 5" id="KW-0689">Ribosomal protein</keyword>
<keyword evidence="2 5" id="KW-0694">RNA-binding</keyword>
<gene>
    <name evidence="5" type="primary">rplY</name>
    <name evidence="5" type="synonym">ctc</name>
    <name evidence="8" type="ORF">SAMN05421831_101224</name>
</gene>
<dbReference type="PANTHER" id="PTHR33284:SF1">
    <property type="entry name" value="RIBOSOMAL PROTEIN L25_GLN-TRNA SYNTHETASE, ANTI-CODON-BINDING DOMAIN-CONTAINING PROTEIN"/>
    <property type="match status" value="1"/>
</dbReference>
<dbReference type="HAMAP" id="MF_01336">
    <property type="entry name" value="Ribosomal_bL25"/>
    <property type="match status" value="1"/>
</dbReference>
<evidence type="ECO:0000256" key="5">
    <source>
        <dbReference type="HAMAP-Rule" id="MF_01334"/>
    </source>
</evidence>
<dbReference type="STRING" id="64971.SAMN05421831_101224"/>
<dbReference type="InterPro" id="IPR037121">
    <property type="entry name" value="Ribosomal_bL25_C"/>
</dbReference>
<evidence type="ECO:0000256" key="1">
    <source>
        <dbReference type="ARBA" id="ARBA00022730"/>
    </source>
</evidence>
<dbReference type="GO" id="GO:0008097">
    <property type="term" value="F:5S rRNA binding"/>
    <property type="evidence" value="ECO:0007669"/>
    <property type="project" value="InterPro"/>
</dbReference>
<dbReference type="EMBL" id="FNYH01000001">
    <property type="protein sequence ID" value="SEI39247.1"/>
    <property type="molecule type" value="Genomic_DNA"/>
</dbReference>
<evidence type="ECO:0000259" key="6">
    <source>
        <dbReference type="Pfam" id="PF01386"/>
    </source>
</evidence>
<comment type="function">
    <text evidence="5">This is one of the proteins that binds to the 5S RNA in the ribosome where it forms part of the central protuberance.</text>
</comment>
<dbReference type="Gene3D" id="2.170.120.20">
    <property type="entry name" value="Ribosomal protein L25, beta domain"/>
    <property type="match status" value="1"/>
</dbReference>
<dbReference type="InterPro" id="IPR020056">
    <property type="entry name" value="Rbsml_bL25/Gln-tRNA_synth_N"/>
</dbReference>
<evidence type="ECO:0000256" key="4">
    <source>
        <dbReference type="ARBA" id="ARBA00023274"/>
    </source>
</evidence>